<protein>
    <recommendedName>
        <fullName evidence="9">D-lactate dehydrogenase (cytochrome)</fullName>
        <ecNumber evidence="9">1.1.2.4</ecNumber>
    </recommendedName>
</protein>
<feature type="domain" description="FAD-binding PCMH-type" evidence="12">
    <location>
        <begin position="112"/>
        <end position="294"/>
    </location>
</feature>
<dbReference type="Pfam" id="PF01565">
    <property type="entry name" value="FAD_binding_4"/>
    <property type="match status" value="1"/>
</dbReference>
<evidence type="ECO:0000259" key="12">
    <source>
        <dbReference type="PROSITE" id="PS51387"/>
    </source>
</evidence>
<dbReference type="InterPro" id="IPR036318">
    <property type="entry name" value="FAD-bd_PCMH-like_sf"/>
</dbReference>
<proteinExistence type="inferred from homology"/>
<sequence length="549" mass="59966">MYDPKMTTAFDDNHDNDTSKSDEPFLVMDLEVVQCQVSPTIPSQIGHPAPETLFNINVDGLRVRTECKSFTYGTPQDVKKAIEELRQTFPQSRVSTDPDVLHLHGSSENSYHPSSPHSVVVQASSTEDVVKVVNISRKYRVPIIPYSGATSLEGHFNGHSSGSICLDMSTMDKILEINEADGDLTCQAGARWEDINSTLTEKGIPLFFPLDPGPGATIGGMVGTGCSGTNAVRYGTAKAEWFLNLTVVLPSGKVIKTRRRARKSAAGFDTTKLFIGAEGTLGIITEATLRLTTRVPTKVAMAQFPNVEMAVNAVNDILKTPYGPHIQCAELLDDNMMSAINAAGLVDRPYPVQDTLFFKLQGSPESIMETSRTVQEIANKYGSSRFEFASTDEEAEEIWQNRKYALMSTLGAHPGTKCWTTDVCVPTSKLPRLVYETKADLAKAGLKYTIVGHVGDGNFHALILFSDEKELEVVNAAVHRLVHRAIAMDGTCSGEHGVGIGKTEYLVEELGEGTVELMKTVKCAVDPLNLLNPGKLYPQNHPNHRRHDS</sequence>
<dbReference type="STRING" id="870435.A0A0C3P8Q6"/>
<dbReference type="GO" id="GO:0004458">
    <property type="term" value="F:D-lactate dehydrogenase (cytochrome) activity"/>
    <property type="evidence" value="ECO:0007669"/>
    <property type="project" value="UniProtKB-EC"/>
</dbReference>
<keyword evidence="5" id="KW-0274">FAD</keyword>
<dbReference type="InterPro" id="IPR006094">
    <property type="entry name" value="Oxid_FAD_bind_N"/>
</dbReference>
<dbReference type="InterPro" id="IPR016169">
    <property type="entry name" value="FAD-bd_PCMH_sub2"/>
</dbReference>
<reference evidence="14" key="2">
    <citation type="submission" date="2015-01" db="EMBL/GenBank/DDBJ databases">
        <title>Evolutionary Origins and Diversification of the Mycorrhizal Mutualists.</title>
        <authorList>
            <consortium name="DOE Joint Genome Institute"/>
            <consortium name="Mycorrhizal Genomics Consortium"/>
            <person name="Kohler A."/>
            <person name="Kuo A."/>
            <person name="Nagy L.G."/>
            <person name="Floudas D."/>
            <person name="Copeland A."/>
            <person name="Barry K.W."/>
            <person name="Cichocki N."/>
            <person name="Veneault-Fourrey C."/>
            <person name="LaButti K."/>
            <person name="Lindquist E.A."/>
            <person name="Lipzen A."/>
            <person name="Lundell T."/>
            <person name="Morin E."/>
            <person name="Murat C."/>
            <person name="Riley R."/>
            <person name="Ohm R."/>
            <person name="Sun H."/>
            <person name="Tunlid A."/>
            <person name="Henrissat B."/>
            <person name="Grigoriev I.V."/>
            <person name="Hibbett D.S."/>
            <person name="Martin F."/>
        </authorList>
    </citation>
    <scope>NUCLEOTIDE SEQUENCE [LARGE SCALE GENOMIC DNA]</scope>
    <source>
        <strain evidence="14">Marx 270</strain>
    </source>
</reference>
<evidence type="ECO:0000256" key="11">
    <source>
        <dbReference type="SAM" id="MobiDB-lite"/>
    </source>
</evidence>
<dbReference type="GO" id="GO:1903457">
    <property type="term" value="P:lactate catabolic process"/>
    <property type="evidence" value="ECO:0007669"/>
    <property type="project" value="TreeGrafter"/>
</dbReference>
<accession>A0A0C3P8Q6</accession>
<evidence type="ECO:0000256" key="5">
    <source>
        <dbReference type="ARBA" id="ARBA00022827"/>
    </source>
</evidence>
<dbReference type="InParanoid" id="A0A0C3P8Q6"/>
<evidence type="ECO:0000256" key="8">
    <source>
        <dbReference type="ARBA" id="ARBA00023128"/>
    </source>
</evidence>
<dbReference type="GO" id="GO:0008720">
    <property type="term" value="F:D-lactate dehydrogenase (NAD+) activity"/>
    <property type="evidence" value="ECO:0007669"/>
    <property type="project" value="TreeGrafter"/>
</dbReference>
<keyword evidence="8" id="KW-0496">Mitochondrion</keyword>
<dbReference type="GO" id="GO:0071949">
    <property type="term" value="F:FAD binding"/>
    <property type="evidence" value="ECO:0007669"/>
    <property type="project" value="InterPro"/>
</dbReference>
<keyword evidence="7" id="KW-0560">Oxidoreductase</keyword>
<evidence type="ECO:0000256" key="6">
    <source>
        <dbReference type="ARBA" id="ARBA00022946"/>
    </source>
</evidence>
<dbReference type="Pfam" id="PF02913">
    <property type="entry name" value="FAD-oxidase_C"/>
    <property type="match status" value="1"/>
</dbReference>
<evidence type="ECO:0000256" key="1">
    <source>
        <dbReference type="ARBA" id="ARBA00001974"/>
    </source>
</evidence>
<comment type="subcellular location">
    <subcellularLocation>
        <location evidence="2">Mitochondrion</location>
    </subcellularLocation>
</comment>
<dbReference type="Gene3D" id="3.30.70.2740">
    <property type="match status" value="1"/>
</dbReference>
<dbReference type="EMBL" id="KN831973">
    <property type="protein sequence ID" value="KIO04121.1"/>
    <property type="molecule type" value="Genomic_DNA"/>
</dbReference>
<feature type="compositionally biased region" description="Basic and acidic residues" evidence="11">
    <location>
        <begin position="11"/>
        <end position="22"/>
    </location>
</feature>
<evidence type="ECO:0000256" key="9">
    <source>
        <dbReference type="ARBA" id="ARBA00038897"/>
    </source>
</evidence>
<dbReference type="PANTHER" id="PTHR11748">
    <property type="entry name" value="D-LACTATE DEHYDROGENASE"/>
    <property type="match status" value="1"/>
</dbReference>
<evidence type="ECO:0000256" key="7">
    <source>
        <dbReference type="ARBA" id="ARBA00023002"/>
    </source>
</evidence>
<keyword evidence="4" id="KW-0285">Flavoprotein</keyword>
<dbReference type="FunFam" id="3.30.465.10:FF:000014">
    <property type="entry name" value="D-lactate dehydrogenase (Cytochrome), putative"/>
    <property type="match status" value="1"/>
</dbReference>
<dbReference type="Proteomes" id="UP000054217">
    <property type="component" value="Unassembled WGS sequence"/>
</dbReference>
<gene>
    <name evidence="13" type="ORF">M404DRAFT_15615</name>
</gene>
<dbReference type="FunFam" id="1.10.45.10:FF:000001">
    <property type="entry name" value="D-lactate dehydrogenase mitochondrial"/>
    <property type="match status" value="1"/>
</dbReference>
<reference evidence="13 14" key="1">
    <citation type="submission" date="2014-04" db="EMBL/GenBank/DDBJ databases">
        <authorList>
            <consortium name="DOE Joint Genome Institute"/>
            <person name="Kuo A."/>
            <person name="Kohler A."/>
            <person name="Costa M.D."/>
            <person name="Nagy L.G."/>
            <person name="Floudas D."/>
            <person name="Copeland A."/>
            <person name="Barry K.W."/>
            <person name="Cichocki N."/>
            <person name="Veneault-Fourrey C."/>
            <person name="LaButti K."/>
            <person name="Lindquist E.A."/>
            <person name="Lipzen A."/>
            <person name="Lundell T."/>
            <person name="Morin E."/>
            <person name="Murat C."/>
            <person name="Sun H."/>
            <person name="Tunlid A."/>
            <person name="Henrissat B."/>
            <person name="Grigoriev I.V."/>
            <person name="Hibbett D.S."/>
            <person name="Martin F."/>
            <person name="Nordberg H.P."/>
            <person name="Cantor M.N."/>
            <person name="Hua S.X."/>
        </authorList>
    </citation>
    <scope>NUCLEOTIDE SEQUENCE [LARGE SCALE GENOMIC DNA]</scope>
    <source>
        <strain evidence="13 14">Marx 270</strain>
    </source>
</reference>
<evidence type="ECO:0000256" key="3">
    <source>
        <dbReference type="ARBA" id="ARBA00008000"/>
    </source>
</evidence>
<dbReference type="PANTHER" id="PTHR11748:SF111">
    <property type="entry name" value="D-LACTATE DEHYDROGENASE, MITOCHONDRIAL-RELATED"/>
    <property type="match status" value="1"/>
</dbReference>
<comment type="cofactor">
    <cofactor evidence="1">
        <name>FAD</name>
        <dbReference type="ChEBI" id="CHEBI:57692"/>
    </cofactor>
</comment>
<name>A0A0C3P8Q6_PISTI</name>
<dbReference type="InterPro" id="IPR016164">
    <property type="entry name" value="FAD-linked_Oxase-like_C"/>
</dbReference>
<dbReference type="EC" id="1.1.2.4" evidence="9"/>
<dbReference type="PROSITE" id="PS51387">
    <property type="entry name" value="FAD_PCMH"/>
    <property type="match status" value="1"/>
</dbReference>
<dbReference type="FunFam" id="3.30.70.2740:FF:000001">
    <property type="entry name" value="D-lactate dehydrogenase mitochondrial"/>
    <property type="match status" value="1"/>
</dbReference>
<dbReference type="Gene3D" id="1.10.45.10">
    <property type="entry name" value="Vanillyl-alcohol Oxidase, Chain A, domain 4"/>
    <property type="match status" value="1"/>
</dbReference>
<dbReference type="GO" id="GO:0005739">
    <property type="term" value="C:mitochondrion"/>
    <property type="evidence" value="ECO:0007669"/>
    <property type="project" value="UniProtKB-SubCell"/>
</dbReference>
<dbReference type="Gene3D" id="3.30.465.10">
    <property type="match status" value="1"/>
</dbReference>
<dbReference type="InterPro" id="IPR016171">
    <property type="entry name" value="Vanillyl_alc_oxidase_C-sub2"/>
</dbReference>
<evidence type="ECO:0000313" key="14">
    <source>
        <dbReference type="Proteomes" id="UP000054217"/>
    </source>
</evidence>
<keyword evidence="14" id="KW-1185">Reference proteome</keyword>
<feature type="region of interest" description="Disordered" evidence="11">
    <location>
        <begin position="1"/>
        <end position="22"/>
    </location>
</feature>
<evidence type="ECO:0000256" key="10">
    <source>
        <dbReference type="ARBA" id="ARBA00051436"/>
    </source>
</evidence>
<keyword evidence="6" id="KW-0809">Transit peptide</keyword>
<dbReference type="InterPro" id="IPR016166">
    <property type="entry name" value="FAD-bd_PCMH"/>
</dbReference>
<dbReference type="AlphaFoldDB" id="A0A0C3P8Q6"/>
<dbReference type="SUPFAM" id="SSF55103">
    <property type="entry name" value="FAD-linked oxidases, C-terminal domain"/>
    <property type="match status" value="1"/>
</dbReference>
<dbReference type="HOGENOM" id="CLU_017779_3_3_1"/>
<dbReference type="InterPro" id="IPR004113">
    <property type="entry name" value="FAD-bd_oxidored_4_C"/>
</dbReference>
<organism evidence="13 14">
    <name type="scientific">Pisolithus tinctorius Marx 270</name>
    <dbReference type="NCBI Taxonomy" id="870435"/>
    <lineage>
        <taxon>Eukaryota</taxon>
        <taxon>Fungi</taxon>
        <taxon>Dikarya</taxon>
        <taxon>Basidiomycota</taxon>
        <taxon>Agaricomycotina</taxon>
        <taxon>Agaricomycetes</taxon>
        <taxon>Agaricomycetidae</taxon>
        <taxon>Boletales</taxon>
        <taxon>Sclerodermatineae</taxon>
        <taxon>Pisolithaceae</taxon>
        <taxon>Pisolithus</taxon>
    </lineage>
</organism>
<evidence type="ECO:0000256" key="2">
    <source>
        <dbReference type="ARBA" id="ARBA00004173"/>
    </source>
</evidence>
<evidence type="ECO:0000313" key="13">
    <source>
        <dbReference type="EMBL" id="KIO04121.1"/>
    </source>
</evidence>
<evidence type="ECO:0000256" key="4">
    <source>
        <dbReference type="ARBA" id="ARBA00022630"/>
    </source>
</evidence>
<dbReference type="OrthoDB" id="7786253at2759"/>
<comment type="catalytic activity">
    <reaction evidence="10">
        <text>(R)-lactate + 2 Fe(III)-[cytochrome c] = 2 Fe(II)-[cytochrome c] + pyruvate + 2 H(+)</text>
        <dbReference type="Rhea" id="RHEA:13521"/>
        <dbReference type="Rhea" id="RHEA-COMP:10350"/>
        <dbReference type="Rhea" id="RHEA-COMP:14399"/>
        <dbReference type="ChEBI" id="CHEBI:15361"/>
        <dbReference type="ChEBI" id="CHEBI:15378"/>
        <dbReference type="ChEBI" id="CHEBI:16004"/>
        <dbReference type="ChEBI" id="CHEBI:29033"/>
        <dbReference type="ChEBI" id="CHEBI:29034"/>
        <dbReference type="EC" id="1.1.2.4"/>
    </reaction>
</comment>
<dbReference type="SUPFAM" id="SSF56176">
    <property type="entry name" value="FAD-binding/transporter-associated domain-like"/>
    <property type="match status" value="1"/>
</dbReference>
<comment type="similarity">
    <text evidence="3">Belongs to the FAD-binding oxidoreductase/transferase type 4 family.</text>
</comment>